<dbReference type="InterPro" id="IPR029058">
    <property type="entry name" value="AB_hydrolase_fold"/>
</dbReference>
<dbReference type="InterPro" id="IPR050300">
    <property type="entry name" value="GDXG_lipolytic_enzyme"/>
</dbReference>
<evidence type="ECO:0000259" key="3">
    <source>
        <dbReference type="Pfam" id="PF07859"/>
    </source>
</evidence>
<evidence type="ECO:0000313" key="4">
    <source>
        <dbReference type="EMBL" id="WED64093.1"/>
    </source>
</evidence>
<evidence type="ECO:0000313" key="5">
    <source>
        <dbReference type="Proteomes" id="UP001218638"/>
    </source>
</evidence>
<accession>A0AAE9ZZA0</accession>
<dbReference type="AlphaFoldDB" id="A0AAE9ZZA0"/>
<dbReference type="PROSITE" id="PS51257">
    <property type="entry name" value="PROKAR_LIPOPROTEIN"/>
    <property type="match status" value="1"/>
</dbReference>
<dbReference type="PANTHER" id="PTHR48081:SF30">
    <property type="entry name" value="ACETYL-HYDROLASE LIPR-RELATED"/>
    <property type="match status" value="1"/>
</dbReference>
<dbReference type="Pfam" id="PF07859">
    <property type="entry name" value="Abhydrolase_3"/>
    <property type="match status" value="1"/>
</dbReference>
<gene>
    <name evidence="4" type="ORF">PXH66_17280</name>
</gene>
<dbReference type="KEGG" id="slom:PXH66_17280"/>
<keyword evidence="2 4" id="KW-0378">Hydrolase</keyword>
<dbReference type="GO" id="GO:0004806">
    <property type="term" value="F:triacylglycerol lipase activity"/>
    <property type="evidence" value="ECO:0007669"/>
    <property type="project" value="TreeGrafter"/>
</dbReference>
<proteinExistence type="inferred from homology"/>
<keyword evidence="5" id="KW-1185">Reference proteome</keyword>
<dbReference type="InterPro" id="IPR013094">
    <property type="entry name" value="AB_hydrolase_3"/>
</dbReference>
<name>A0AAE9ZZA0_9BACT</name>
<evidence type="ECO:0000256" key="1">
    <source>
        <dbReference type="ARBA" id="ARBA00010515"/>
    </source>
</evidence>
<sequence>MSVCPRSVRLAIFRFVCCTLIWGGSCFVSDLTAANRTREQLLEGRARVAADMEIVAFKRIPDVITKRRNERGRLERDRKVDYLDLRLSIVRPPPAETEAGGAIARPAVLFFHGGGFQSGSPEQFFLQAKYFAARGAVAFCVEYRLKDRVEVTIAQQVIDARSALRWVRENAAALQIDPRQVIAAGGSAGGYLALASAVLPHSDSIEVPDAVVLYNPAIDFERFVGDRGRGRLEDSIGGTVEQFSSTPNLRAGLPPIIIFQGEEDEKTPLVDARNFTERAHALELRCELVTFQKVGHGFHNRDPYIEDCAQQAVNFLRDEGFALGQ</sequence>
<dbReference type="Proteomes" id="UP001218638">
    <property type="component" value="Chromosome"/>
</dbReference>
<dbReference type="EMBL" id="CP119075">
    <property type="protein sequence ID" value="WED64093.1"/>
    <property type="molecule type" value="Genomic_DNA"/>
</dbReference>
<dbReference type="Gene3D" id="3.40.50.1820">
    <property type="entry name" value="alpha/beta hydrolase"/>
    <property type="match status" value="1"/>
</dbReference>
<reference evidence="4" key="1">
    <citation type="submission" date="2023-03" db="EMBL/GenBank/DDBJ databases">
        <title>Lomoglobus Profundus gen. nov., sp. nov., a novel member of the phylum Verrucomicrobia, isolated from deep-marine sediment of South China Sea.</title>
        <authorList>
            <person name="Ahmad T."/>
            <person name="Ishaq S.E."/>
            <person name="Wang F."/>
        </authorList>
    </citation>
    <scope>NUCLEOTIDE SEQUENCE</scope>
    <source>
        <strain evidence="4">LMO-M01</strain>
    </source>
</reference>
<evidence type="ECO:0000256" key="2">
    <source>
        <dbReference type="ARBA" id="ARBA00022801"/>
    </source>
</evidence>
<protein>
    <submittedName>
        <fullName evidence="4">Alpha/beta hydrolase</fullName>
    </submittedName>
</protein>
<comment type="similarity">
    <text evidence="1">Belongs to the 'GDXG' lipolytic enzyme family.</text>
</comment>
<feature type="domain" description="Alpha/beta hydrolase fold-3" evidence="3">
    <location>
        <begin position="108"/>
        <end position="299"/>
    </location>
</feature>
<dbReference type="SUPFAM" id="SSF53474">
    <property type="entry name" value="alpha/beta-Hydrolases"/>
    <property type="match status" value="1"/>
</dbReference>
<dbReference type="PANTHER" id="PTHR48081">
    <property type="entry name" value="AB HYDROLASE SUPERFAMILY PROTEIN C4A8.06C"/>
    <property type="match status" value="1"/>
</dbReference>
<dbReference type="RefSeq" id="WP_330930034.1">
    <property type="nucleotide sequence ID" value="NZ_CP119075.1"/>
</dbReference>
<organism evidence="4 5">
    <name type="scientific">Synoicihabitans lomoniglobus</name>
    <dbReference type="NCBI Taxonomy" id="2909285"/>
    <lineage>
        <taxon>Bacteria</taxon>
        <taxon>Pseudomonadati</taxon>
        <taxon>Verrucomicrobiota</taxon>
        <taxon>Opitutia</taxon>
        <taxon>Opitutales</taxon>
        <taxon>Opitutaceae</taxon>
        <taxon>Synoicihabitans</taxon>
    </lineage>
</organism>